<evidence type="ECO:0000313" key="2">
    <source>
        <dbReference type="EMBL" id="KAJ1145846.1"/>
    </source>
</evidence>
<feature type="non-terminal residue" evidence="2">
    <location>
        <position position="91"/>
    </location>
</feature>
<dbReference type="Pfam" id="PF17921">
    <property type="entry name" value="Integrase_H2C2"/>
    <property type="match status" value="1"/>
</dbReference>
<feature type="domain" description="Integrase zinc-binding" evidence="1">
    <location>
        <begin position="60"/>
        <end position="91"/>
    </location>
</feature>
<dbReference type="AlphaFoldDB" id="A0AAV7QZS9"/>
<evidence type="ECO:0000259" key="1">
    <source>
        <dbReference type="Pfam" id="PF17921"/>
    </source>
</evidence>
<reference evidence="2" key="1">
    <citation type="journal article" date="2022" name="bioRxiv">
        <title>Sequencing and chromosome-scale assembly of the giantPleurodeles waltlgenome.</title>
        <authorList>
            <person name="Brown T."/>
            <person name="Elewa A."/>
            <person name="Iarovenko S."/>
            <person name="Subramanian E."/>
            <person name="Araus A.J."/>
            <person name="Petzold A."/>
            <person name="Susuki M."/>
            <person name="Suzuki K.-i.T."/>
            <person name="Hayashi T."/>
            <person name="Toyoda A."/>
            <person name="Oliveira C."/>
            <person name="Osipova E."/>
            <person name="Leigh N.D."/>
            <person name="Simon A."/>
            <person name="Yun M.H."/>
        </authorList>
    </citation>
    <scope>NUCLEOTIDE SEQUENCE</scope>
    <source>
        <strain evidence="2">20211129_DDA</strain>
        <tissue evidence="2">Liver</tissue>
    </source>
</reference>
<comment type="caution">
    <text evidence="2">The sequence shown here is derived from an EMBL/GenBank/DDBJ whole genome shotgun (WGS) entry which is preliminary data.</text>
</comment>
<protein>
    <recommendedName>
        <fullName evidence="1">Integrase zinc-binding domain-containing protein</fullName>
    </recommendedName>
</protein>
<gene>
    <name evidence="2" type="ORF">NDU88_012129</name>
</gene>
<sequence length="91" mass="10983">QEEWEEAVVEDEEYCELRRLICDPDSSSSLPHESLRQYLEVRNELSIQGEKILRRGKVVPPRKLRVRLIKLVHEGHLGRSLTKRRLRQFYW</sequence>
<dbReference type="InterPro" id="IPR041588">
    <property type="entry name" value="Integrase_H2C2"/>
</dbReference>
<accession>A0AAV7QZS9</accession>
<name>A0AAV7QZS9_PLEWA</name>
<dbReference type="EMBL" id="JANPWB010000010">
    <property type="protein sequence ID" value="KAJ1145846.1"/>
    <property type="molecule type" value="Genomic_DNA"/>
</dbReference>
<dbReference type="Proteomes" id="UP001066276">
    <property type="component" value="Chromosome 6"/>
</dbReference>
<proteinExistence type="predicted"/>
<keyword evidence="3" id="KW-1185">Reference proteome</keyword>
<organism evidence="2 3">
    <name type="scientific">Pleurodeles waltl</name>
    <name type="common">Iberian ribbed newt</name>
    <dbReference type="NCBI Taxonomy" id="8319"/>
    <lineage>
        <taxon>Eukaryota</taxon>
        <taxon>Metazoa</taxon>
        <taxon>Chordata</taxon>
        <taxon>Craniata</taxon>
        <taxon>Vertebrata</taxon>
        <taxon>Euteleostomi</taxon>
        <taxon>Amphibia</taxon>
        <taxon>Batrachia</taxon>
        <taxon>Caudata</taxon>
        <taxon>Salamandroidea</taxon>
        <taxon>Salamandridae</taxon>
        <taxon>Pleurodelinae</taxon>
        <taxon>Pleurodeles</taxon>
    </lineage>
</organism>
<feature type="non-terminal residue" evidence="2">
    <location>
        <position position="1"/>
    </location>
</feature>
<dbReference type="Gene3D" id="1.10.340.70">
    <property type="match status" value="1"/>
</dbReference>
<evidence type="ECO:0000313" key="3">
    <source>
        <dbReference type="Proteomes" id="UP001066276"/>
    </source>
</evidence>